<protein>
    <recommendedName>
        <fullName evidence="3">histidine kinase</fullName>
        <ecNumber evidence="3">2.7.13.3</ecNumber>
    </recommendedName>
</protein>
<dbReference type="InterPro" id="IPR036097">
    <property type="entry name" value="HisK_dim/P_sf"/>
</dbReference>
<evidence type="ECO:0000256" key="12">
    <source>
        <dbReference type="SAM" id="Phobius"/>
    </source>
</evidence>
<dbReference type="CDD" id="cd00075">
    <property type="entry name" value="HATPase"/>
    <property type="match status" value="1"/>
</dbReference>
<dbReference type="PANTHER" id="PTHR42878:SF7">
    <property type="entry name" value="SENSOR HISTIDINE KINASE GLRK"/>
    <property type="match status" value="1"/>
</dbReference>
<keyword evidence="10" id="KW-0175">Coiled coil</keyword>
<keyword evidence="4" id="KW-0597">Phosphoprotein</keyword>
<feature type="domain" description="HAMP" evidence="14">
    <location>
        <begin position="269"/>
        <end position="321"/>
    </location>
</feature>
<dbReference type="InterPro" id="IPR003660">
    <property type="entry name" value="HAMP_dom"/>
</dbReference>
<dbReference type="SUPFAM" id="SSF55874">
    <property type="entry name" value="ATPase domain of HSP90 chaperone/DNA topoisomerase II/histidine kinase"/>
    <property type="match status" value="1"/>
</dbReference>
<dbReference type="AlphaFoldDB" id="A0A4Y5ST29"/>
<keyword evidence="7" id="KW-0418">Kinase</keyword>
<evidence type="ECO:0000259" key="13">
    <source>
        <dbReference type="PROSITE" id="PS50109"/>
    </source>
</evidence>
<dbReference type="PROSITE" id="PS50109">
    <property type="entry name" value="HIS_KIN"/>
    <property type="match status" value="1"/>
</dbReference>
<evidence type="ECO:0000256" key="8">
    <source>
        <dbReference type="ARBA" id="ARBA00022840"/>
    </source>
</evidence>
<dbReference type="PANTHER" id="PTHR42878">
    <property type="entry name" value="TWO-COMPONENT HISTIDINE KINASE"/>
    <property type="match status" value="1"/>
</dbReference>
<dbReference type="SUPFAM" id="SSF158472">
    <property type="entry name" value="HAMP domain-like"/>
    <property type="match status" value="1"/>
</dbReference>
<feature type="coiled-coil region" evidence="10">
    <location>
        <begin position="327"/>
        <end position="354"/>
    </location>
</feature>
<evidence type="ECO:0000256" key="4">
    <source>
        <dbReference type="ARBA" id="ARBA00022553"/>
    </source>
</evidence>
<keyword evidence="12" id="KW-0472">Membrane</keyword>
<dbReference type="Pfam" id="PF00672">
    <property type="entry name" value="HAMP"/>
    <property type="match status" value="1"/>
</dbReference>
<dbReference type="GO" id="GO:0000155">
    <property type="term" value="F:phosphorelay sensor kinase activity"/>
    <property type="evidence" value="ECO:0007669"/>
    <property type="project" value="InterPro"/>
</dbReference>
<keyword evidence="5" id="KW-0808">Transferase</keyword>
<evidence type="ECO:0000256" key="6">
    <source>
        <dbReference type="ARBA" id="ARBA00022741"/>
    </source>
</evidence>
<reference evidence="16" key="1">
    <citation type="submission" date="2019-05" db="EMBL/GenBank/DDBJ databases">
        <title>Tamlana fucoidanivorans sp. nov., isolated from the surface of algae collected from Fujian province in China.</title>
        <authorList>
            <person name="Li J."/>
        </authorList>
    </citation>
    <scope>NUCLEOTIDE SEQUENCE [LARGE SCALE GENOMIC DNA]</scope>
    <source>
        <strain evidence="16">2251</strain>
        <plasmid evidence="16">unnamed5</plasmid>
    </source>
</reference>
<evidence type="ECO:0000256" key="3">
    <source>
        <dbReference type="ARBA" id="ARBA00012438"/>
    </source>
</evidence>
<keyword evidence="8" id="KW-0067">ATP-binding</keyword>
<proteinExistence type="predicted"/>
<evidence type="ECO:0000256" key="10">
    <source>
        <dbReference type="SAM" id="Coils"/>
    </source>
</evidence>
<dbReference type="Proteomes" id="UP000296374">
    <property type="component" value="Plasmid unnamed5"/>
</dbReference>
<dbReference type="GO" id="GO:0000156">
    <property type="term" value="F:phosphorelay response regulator activity"/>
    <property type="evidence" value="ECO:0007669"/>
    <property type="project" value="TreeGrafter"/>
</dbReference>
<dbReference type="CDD" id="cd06225">
    <property type="entry name" value="HAMP"/>
    <property type="match status" value="1"/>
</dbReference>
<comment type="catalytic activity">
    <reaction evidence="1">
        <text>ATP + protein L-histidine = ADP + protein N-phospho-L-histidine.</text>
        <dbReference type="EC" id="2.7.13.3"/>
    </reaction>
</comment>
<dbReference type="GO" id="GO:0016020">
    <property type="term" value="C:membrane"/>
    <property type="evidence" value="ECO:0007669"/>
    <property type="project" value="UniProtKB-SubCell"/>
</dbReference>
<sequence length="577" mass="63430">MTMSLTARSMKAKMAEPDPPADVTLSPRDPVRGGARRLGALLGFLPAALAGWRPTLGARVAVFQAIVVAALGISAAATLFAIERLDYYIDRDRVAGRQLSTIVRLSGHLNRYSENIAELLLLGRTVIDDFTDARAQVDAGLTELQRLIEQEIALIRDPADAAIKRYERIRAAQMRSLFEQIDRTAQRLLLLREDDRTDEAIVLFRNSIEEGLDAELERLVAASLQEEEAELRRIEERTNRLQARLTWFVATVCSATVIIAVLAGFGLTRSLRRPLARFVAATRAIGAGDFAVRLDEDLPGELGDLARQVNRSADRLGTEKQRLLEVQAGLEDEVARRTAELAEANARLQRLDQMRMLFFADISHELRTPLTVLRGEAEVALRSGQSDGVRREALSRVAEIARQMGRLVEDLLFLARAEVGAVRFDIEPLDLRDVVDVMLAEARILGRDRAVEFDIRIPDAPVTVDADAGRLGQALLIVIDNAVKYADPGTVIGLRLVREGPVAVFTLANDGPTIPPADLPFIFSRFHRGRNVLPGEVEGSGLGLSIAKWIVETHKGAIALTSTGGRTLVSIRLPLKD</sequence>
<name>A0A4Y5ST29_9RHOB</name>
<evidence type="ECO:0000256" key="9">
    <source>
        <dbReference type="ARBA" id="ARBA00023012"/>
    </source>
</evidence>
<dbReference type="InterPro" id="IPR003661">
    <property type="entry name" value="HisK_dim/P_dom"/>
</dbReference>
<dbReference type="GO" id="GO:0005524">
    <property type="term" value="F:ATP binding"/>
    <property type="evidence" value="ECO:0007669"/>
    <property type="project" value="UniProtKB-KW"/>
</dbReference>
<dbReference type="PRINTS" id="PR00344">
    <property type="entry name" value="BCTRLSENSOR"/>
</dbReference>
<keyword evidence="12" id="KW-0812">Transmembrane</keyword>
<dbReference type="RefSeq" id="WP_139615772.1">
    <property type="nucleotide sequence ID" value="NZ_CP040761.1"/>
</dbReference>
<evidence type="ECO:0000313" key="15">
    <source>
        <dbReference type="EMBL" id="QDA35965.1"/>
    </source>
</evidence>
<dbReference type="InterPro" id="IPR005467">
    <property type="entry name" value="His_kinase_dom"/>
</dbReference>
<dbReference type="PROSITE" id="PS50885">
    <property type="entry name" value="HAMP"/>
    <property type="match status" value="1"/>
</dbReference>
<dbReference type="InterPro" id="IPR050351">
    <property type="entry name" value="BphY/WalK/GraS-like"/>
</dbReference>
<feature type="region of interest" description="Disordered" evidence="11">
    <location>
        <begin position="1"/>
        <end position="29"/>
    </location>
</feature>
<keyword evidence="12" id="KW-1133">Transmembrane helix</keyword>
<keyword evidence="15" id="KW-0614">Plasmid</keyword>
<evidence type="ECO:0000256" key="11">
    <source>
        <dbReference type="SAM" id="MobiDB-lite"/>
    </source>
</evidence>
<dbReference type="SMART" id="SM00387">
    <property type="entry name" value="HATPase_c"/>
    <property type="match status" value="1"/>
</dbReference>
<dbReference type="InterPro" id="IPR036890">
    <property type="entry name" value="HATPase_C_sf"/>
</dbReference>
<dbReference type="GO" id="GO:0007234">
    <property type="term" value="P:osmosensory signaling via phosphorelay pathway"/>
    <property type="evidence" value="ECO:0007669"/>
    <property type="project" value="TreeGrafter"/>
</dbReference>
<evidence type="ECO:0000256" key="1">
    <source>
        <dbReference type="ARBA" id="ARBA00000085"/>
    </source>
</evidence>
<dbReference type="SMART" id="SM00388">
    <property type="entry name" value="HisKA"/>
    <property type="match status" value="1"/>
</dbReference>
<organism evidence="15 16">
    <name type="scientific">Paracoccus liaowanqingii</name>
    <dbReference type="NCBI Taxonomy" id="2560053"/>
    <lineage>
        <taxon>Bacteria</taxon>
        <taxon>Pseudomonadati</taxon>
        <taxon>Pseudomonadota</taxon>
        <taxon>Alphaproteobacteria</taxon>
        <taxon>Rhodobacterales</taxon>
        <taxon>Paracoccaceae</taxon>
        <taxon>Paracoccus</taxon>
    </lineage>
</organism>
<dbReference type="CDD" id="cd00082">
    <property type="entry name" value="HisKA"/>
    <property type="match status" value="1"/>
</dbReference>
<dbReference type="EC" id="2.7.13.3" evidence="3"/>
<dbReference type="Gene3D" id="3.30.565.10">
    <property type="entry name" value="Histidine kinase-like ATPase, C-terminal domain"/>
    <property type="match status" value="1"/>
</dbReference>
<dbReference type="FunFam" id="1.10.287.130:FF:000001">
    <property type="entry name" value="Two-component sensor histidine kinase"/>
    <property type="match status" value="1"/>
</dbReference>
<accession>A0A4Y5ST29</accession>
<dbReference type="SUPFAM" id="SSF47384">
    <property type="entry name" value="Homodimeric domain of signal transducing histidine kinase"/>
    <property type="match status" value="1"/>
</dbReference>
<dbReference type="InterPro" id="IPR003594">
    <property type="entry name" value="HATPase_dom"/>
</dbReference>
<dbReference type="SMART" id="SM00304">
    <property type="entry name" value="HAMP"/>
    <property type="match status" value="1"/>
</dbReference>
<evidence type="ECO:0000256" key="5">
    <source>
        <dbReference type="ARBA" id="ARBA00022679"/>
    </source>
</evidence>
<feature type="coiled-coil region" evidence="10">
    <location>
        <begin position="217"/>
        <end position="244"/>
    </location>
</feature>
<dbReference type="Pfam" id="PF02518">
    <property type="entry name" value="HATPase_c"/>
    <property type="match status" value="1"/>
</dbReference>
<feature type="transmembrane region" description="Helical" evidence="12">
    <location>
        <begin position="60"/>
        <end position="82"/>
    </location>
</feature>
<evidence type="ECO:0000256" key="7">
    <source>
        <dbReference type="ARBA" id="ARBA00022777"/>
    </source>
</evidence>
<comment type="subcellular location">
    <subcellularLocation>
        <location evidence="2">Membrane</location>
    </subcellularLocation>
</comment>
<dbReference type="InterPro" id="IPR004358">
    <property type="entry name" value="Sig_transdc_His_kin-like_C"/>
</dbReference>
<dbReference type="Pfam" id="PF00512">
    <property type="entry name" value="HisKA"/>
    <property type="match status" value="1"/>
</dbReference>
<dbReference type="Gene3D" id="1.10.287.130">
    <property type="match status" value="1"/>
</dbReference>
<feature type="domain" description="Histidine kinase" evidence="13">
    <location>
        <begin position="361"/>
        <end position="577"/>
    </location>
</feature>
<dbReference type="Gene3D" id="6.10.340.10">
    <property type="match status" value="1"/>
</dbReference>
<evidence type="ECO:0000313" key="16">
    <source>
        <dbReference type="Proteomes" id="UP000296374"/>
    </source>
</evidence>
<evidence type="ECO:0000259" key="14">
    <source>
        <dbReference type="PROSITE" id="PS50885"/>
    </source>
</evidence>
<feature type="transmembrane region" description="Helical" evidence="12">
    <location>
        <begin position="245"/>
        <end position="267"/>
    </location>
</feature>
<dbReference type="EMBL" id="CP040761">
    <property type="protein sequence ID" value="QDA35965.1"/>
    <property type="molecule type" value="Genomic_DNA"/>
</dbReference>
<keyword evidence="9" id="KW-0902">Two-component regulatory system</keyword>
<dbReference type="KEGG" id="plia:E4191_17600"/>
<keyword evidence="6" id="KW-0547">Nucleotide-binding</keyword>
<evidence type="ECO:0000256" key="2">
    <source>
        <dbReference type="ARBA" id="ARBA00004370"/>
    </source>
</evidence>
<dbReference type="GO" id="GO:0030295">
    <property type="term" value="F:protein kinase activator activity"/>
    <property type="evidence" value="ECO:0007669"/>
    <property type="project" value="TreeGrafter"/>
</dbReference>
<gene>
    <name evidence="15" type="ORF">E4191_17600</name>
</gene>
<geneLocation type="plasmid" evidence="15 16">
    <name>unnamed5</name>
</geneLocation>